<evidence type="ECO:0000313" key="2">
    <source>
        <dbReference type="EMBL" id="KAL1124784.1"/>
    </source>
</evidence>
<protein>
    <submittedName>
        <fullName evidence="2">Uncharacterized protein</fullName>
    </submittedName>
</protein>
<evidence type="ECO:0000256" key="1">
    <source>
        <dbReference type="SAM" id="MobiDB-lite"/>
    </source>
</evidence>
<sequence length="194" mass="22249">MASKRRNMFQKNKTQETTENVSEKSDMDSMVGRKSAHYHQQQQQSGQHHQHHHHQQAPHHAHQQQQQLVGPNMYGGVARYPITAHSPDAIKPARYRKKRSGGKGGALLEPEQDERRRGRTLLELEQEERRRGRTLLELEPDQLEPAGSARAGSNHPQPPPNYSYSYSYGYSPTHSYPVLPPNYYQPNSLDKAEI</sequence>
<feature type="region of interest" description="Disordered" evidence="1">
    <location>
        <begin position="1"/>
        <end position="66"/>
    </location>
</feature>
<proteinExistence type="predicted"/>
<feature type="compositionally biased region" description="Low complexity" evidence="1">
    <location>
        <begin position="38"/>
        <end position="47"/>
    </location>
</feature>
<feature type="compositionally biased region" description="Basic residues" evidence="1">
    <location>
        <begin position="48"/>
        <end position="62"/>
    </location>
</feature>
<organism evidence="2 3">
    <name type="scientific">Ranatra chinensis</name>
    <dbReference type="NCBI Taxonomy" id="642074"/>
    <lineage>
        <taxon>Eukaryota</taxon>
        <taxon>Metazoa</taxon>
        <taxon>Ecdysozoa</taxon>
        <taxon>Arthropoda</taxon>
        <taxon>Hexapoda</taxon>
        <taxon>Insecta</taxon>
        <taxon>Pterygota</taxon>
        <taxon>Neoptera</taxon>
        <taxon>Paraneoptera</taxon>
        <taxon>Hemiptera</taxon>
        <taxon>Heteroptera</taxon>
        <taxon>Panheteroptera</taxon>
        <taxon>Nepomorpha</taxon>
        <taxon>Nepidae</taxon>
        <taxon>Ranatrinae</taxon>
        <taxon>Ranatra</taxon>
    </lineage>
</organism>
<dbReference type="Proteomes" id="UP001558652">
    <property type="component" value="Unassembled WGS sequence"/>
</dbReference>
<feature type="compositionally biased region" description="Basic and acidic residues" evidence="1">
    <location>
        <begin position="113"/>
        <end position="136"/>
    </location>
</feature>
<keyword evidence="3" id="KW-1185">Reference proteome</keyword>
<evidence type="ECO:0000313" key="3">
    <source>
        <dbReference type="Proteomes" id="UP001558652"/>
    </source>
</evidence>
<dbReference type="AlphaFoldDB" id="A0ABD0Z003"/>
<dbReference type="EMBL" id="JBFDAA010000010">
    <property type="protein sequence ID" value="KAL1124784.1"/>
    <property type="molecule type" value="Genomic_DNA"/>
</dbReference>
<feature type="compositionally biased region" description="Low complexity" evidence="1">
    <location>
        <begin position="162"/>
        <end position="177"/>
    </location>
</feature>
<comment type="caution">
    <text evidence="2">The sequence shown here is derived from an EMBL/GenBank/DDBJ whole genome shotgun (WGS) entry which is preliminary data.</text>
</comment>
<gene>
    <name evidence="2" type="ORF">AAG570_001405</name>
</gene>
<reference evidence="2 3" key="1">
    <citation type="submission" date="2024-07" db="EMBL/GenBank/DDBJ databases">
        <title>Chromosome-level genome assembly of the water stick insect Ranatra chinensis (Heteroptera: Nepidae).</title>
        <authorList>
            <person name="Liu X."/>
        </authorList>
    </citation>
    <scope>NUCLEOTIDE SEQUENCE [LARGE SCALE GENOMIC DNA]</scope>
    <source>
        <strain evidence="2">Cailab_2021Rc</strain>
        <tissue evidence="2">Muscle</tissue>
    </source>
</reference>
<name>A0ABD0Z003_9HEMI</name>
<accession>A0ABD0Z003</accession>
<feature type="region of interest" description="Disordered" evidence="1">
    <location>
        <begin position="88"/>
        <end position="194"/>
    </location>
</feature>
<feature type="compositionally biased region" description="Basic and acidic residues" evidence="1">
    <location>
        <begin position="13"/>
        <end position="27"/>
    </location>
</feature>